<proteinExistence type="predicted"/>
<dbReference type="EMBL" id="SPDV01000033">
    <property type="protein sequence ID" value="TFI57333.1"/>
    <property type="molecule type" value="Genomic_DNA"/>
</dbReference>
<evidence type="ECO:0000313" key="2">
    <source>
        <dbReference type="EMBL" id="TFI57333.1"/>
    </source>
</evidence>
<dbReference type="InterPro" id="IPR003737">
    <property type="entry name" value="GlcNAc_PI_deacetylase-related"/>
</dbReference>
<dbReference type="PANTHER" id="PTHR12993:SF11">
    <property type="entry name" value="N-ACETYLGLUCOSAMINYL-PHOSPHATIDYLINOSITOL DE-N-ACETYLASE"/>
    <property type="match status" value="1"/>
</dbReference>
<keyword evidence="3" id="KW-1185">Reference proteome</keyword>
<dbReference type="PANTHER" id="PTHR12993">
    <property type="entry name" value="N-ACETYLGLUCOSAMINYL-PHOSPHATIDYLINOSITOL DE-N-ACETYLASE-RELATED"/>
    <property type="match status" value="1"/>
</dbReference>
<dbReference type="Gene3D" id="3.40.50.10320">
    <property type="entry name" value="LmbE-like"/>
    <property type="match status" value="1"/>
</dbReference>
<dbReference type="GO" id="GO:0016811">
    <property type="term" value="F:hydrolase activity, acting on carbon-nitrogen (but not peptide) bonds, in linear amides"/>
    <property type="evidence" value="ECO:0007669"/>
    <property type="project" value="TreeGrafter"/>
</dbReference>
<dbReference type="Pfam" id="PF02585">
    <property type="entry name" value="PIG-L"/>
    <property type="match status" value="1"/>
</dbReference>
<dbReference type="InterPro" id="IPR024078">
    <property type="entry name" value="LmbE-like_dom_sf"/>
</dbReference>
<accession>A0A4Y8ZMT3</accession>
<name>A0A4Y8ZMT3_9SPHN</name>
<dbReference type="SUPFAM" id="SSF102588">
    <property type="entry name" value="LmbE-like"/>
    <property type="match status" value="1"/>
</dbReference>
<dbReference type="OrthoDB" id="116799at2"/>
<evidence type="ECO:0000313" key="3">
    <source>
        <dbReference type="Proteomes" id="UP000298213"/>
    </source>
</evidence>
<feature type="chain" id="PRO_5021266258" evidence="1">
    <location>
        <begin position="34"/>
        <end position="269"/>
    </location>
</feature>
<evidence type="ECO:0000256" key="1">
    <source>
        <dbReference type="SAM" id="SignalP"/>
    </source>
</evidence>
<dbReference type="RefSeq" id="WP_135088538.1">
    <property type="nucleotide sequence ID" value="NZ_SPDV01000033.1"/>
</dbReference>
<comment type="caution">
    <text evidence="2">The sequence shown here is derived from an EMBL/GenBank/DDBJ whole genome shotgun (WGS) entry which is preliminary data.</text>
</comment>
<gene>
    <name evidence="2" type="ORF">E2493_15830</name>
</gene>
<organism evidence="2 3">
    <name type="scientific">Sphingomonas parva</name>
    <dbReference type="NCBI Taxonomy" id="2555898"/>
    <lineage>
        <taxon>Bacteria</taxon>
        <taxon>Pseudomonadati</taxon>
        <taxon>Pseudomonadota</taxon>
        <taxon>Alphaproteobacteria</taxon>
        <taxon>Sphingomonadales</taxon>
        <taxon>Sphingomonadaceae</taxon>
        <taxon>Sphingomonas</taxon>
    </lineage>
</organism>
<sequence>MFVTLPYMHHALRTAARAALLILAVPAASAASAGDGPVLAAFAHPDDERVVGPLLARLAREGREVHLVIATDGSKGVTPHGGIAAGPQLAAARVTESQCAADRLGVRKLHMIGLEDGSLGHSMERLAELRTRLAAIVDAVRPEVVVTFGPEGGTGHPDHRLVGNVTTEIVQGDARRSGIRLFYASLPEERLRAAPQSVPRVSGVAEALLTVRVPVAPRDVAAGRASFACHATQYTPAQMDAINRTLAYVWDGTAWLRPWNGADPAPILP</sequence>
<dbReference type="AlphaFoldDB" id="A0A4Y8ZMT3"/>
<keyword evidence="1" id="KW-0732">Signal</keyword>
<feature type="signal peptide" evidence="1">
    <location>
        <begin position="1"/>
        <end position="33"/>
    </location>
</feature>
<dbReference type="Proteomes" id="UP000298213">
    <property type="component" value="Unassembled WGS sequence"/>
</dbReference>
<reference evidence="2 3" key="1">
    <citation type="submission" date="2019-03" db="EMBL/GenBank/DDBJ databases">
        <title>Genome sequence of Sphingomonas sp. 17J27-24.</title>
        <authorList>
            <person name="Kim M."/>
            <person name="Maeng S."/>
            <person name="Sathiyaraj S."/>
        </authorList>
    </citation>
    <scope>NUCLEOTIDE SEQUENCE [LARGE SCALE GENOMIC DNA]</scope>
    <source>
        <strain evidence="2 3">17J27-24</strain>
    </source>
</reference>
<protein>
    <submittedName>
        <fullName evidence="2">PIG-L family deacetylase</fullName>
    </submittedName>
</protein>